<dbReference type="EMBL" id="JBHSSM010000018">
    <property type="protein sequence ID" value="MFC6315561.1"/>
    <property type="molecule type" value="Genomic_DNA"/>
</dbReference>
<evidence type="ECO:0000313" key="2">
    <source>
        <dbReference type="Proteomes" id="UP001596310"/>
    </source>
</evidence>
<organism evidence="1 2">
    <name type="scientific">Lapidilactobacillus achengensis</name>
    <dbReference type="NCBI Taxonomy" id="2486000"/>
    <lineage>
        <taxon>Bacteria</taxon>
        <taxon>Bacillati</taxon>
        <taxon>Bacillota</taxon>
        <taxon>Bacilli</taxon>
        <taxon>Lactobacillales</taxon>
        <taxon>Lactobacillaceae</taxon>
        <taxon>Lapidilactobacillus</taxon>
    </lineage>
</organism>
<gene>
    <name evidence="1" type="ORF">ACFQHW_08310</name>
</gene>
<reference evidence="2" key="1">
    <citation type="journal article" date="2019" name="Int. J. Syst. Evol. Microbiol.">
        <title>The Global Catalogue of Microorganisms (GCM) 10K type strain sequencing project: providing services to taxonomists for standard genome sequencing and annotation.</title>
        <authorList>
            <consortium name="The Broad Institute Genomics Platform"/>
            <consortium name="The Broad Institute Genome Sequencing Center for Infectious Disease"/>
            <person name="Wu L."/>
            <person name="Ma J."/>
        </authorList>
    </citation>
    <scope>NUCLEOTIDE SEQUENCE [LARGE SCALE GENOMIC DNA]</scope>
    <source>
        <strain evidence="2">CCM 8897</strain>
    </source>
</reference>
<name>A0ABW1UQS8_9LACO</name>
<comment type="caution">
    <text evidence="1">The sequence shown here is derived from an EMBL/GenBank/DDBJ whole genome shotgun (WGS) entry which is preliminary data.</text>
</comment>
<protein>
    <submittedName>
        <fullName evidence="1">Uncharacterized protein</fullName>
    </submittedName>
</protein>
<sequence>MLFLISAGLIIGGYFCRPNWDELLERAAFQRFQDAYEQAFDYSLAHREDVTMMIDEPGKQVVFEAAAWRQPHCVHYPATVMIEKNWTKRMLISQGRVKSPNTIRWRGQYCQYDLKPQMRWGRLKIDRK</sequence>
<evidence type="ECO:0000313" key="1">
    <source>
        <dbReference type="EMBL" id="MFC6315561.1"/>
    </source>
</evidence>
<keyword evidence="2" id="KW-1185">Reference proteome</keyword>
<accession>A0ABW1UQS8</accession>
<proteinExistence type="predicted"/>
<dbReference type="RefSeq" id="WP_125598433.1">
    <property type="nucleotide sequence ID" value="NZ_JBHSSM010000018.1"/>
</dbReference>
<dbReference type="Proteomes" id="UP001596310">
    <property type="component" value="Unassembled WGS sequence"/>
</dbReference>